<proteinExistence type="predicted"/>
<reference evidence="1" key="1">
    <citation type="journal article" date="2025" name="Int. J. Syst. Evol. Microbiol.">
        <title>Inconstantimicrobium mannanitabidum sp. nov., a novel member of the family Clostridiaceae isolated from anoxic soil under the treatment of reductive soil disinfestation.</title>
        <authorList>
            <person name="Ueki A."/>
            <person name="Tonouchi A."/>
            <person name="Honma S."/>
            <person name="Kaku N."/>
            <person name="Ueki K."/>
        </authorList>
    </citation>
    <scope>NUCLEOTIDE SEQUENCE</scope>
    <source>
        <strain evidence="1">TW13</strain>
    </source>
</reference>
<sequence>MYSYTPKGVCSRQISFDIVDNKVTNISFVGGCNGNLQGLSALADGMTVDEVIEKLSGIDCGNKGTSCPAQLAEALKSVK</sequence>
<comment type="caution">
    <text evidence="1">The sequence shown here is derived from an EMBL/GenBank/DDBJ whole genome shotgun (WGS) entry which is preliminary data.</text>
</comment>
<evidence type="ECO:0000313" key="1">
    <source>
        <dbReference type="EMBL" id="GKX66067.1"/>
    </source>
</evidence>
<accession>A0ACB5RA58</accession>
<dbReference type="Proteomes" id="UP001058074">
    <property type="component" value="Unassembled WGS sequence"/>
</dbReference>
<evidence type="ECO:0000313" key="2">
    <source>
        <dbReference type="Proteomes" id="UP001058074"/>
    </source>
</evidence>
<keyword evidence="2" id="KW-1185">Reference proteome</keyword>
<dbReference type="EMBL" id="BROD01000001">
    <property type="protein sequence ID" value="GKX66067.1"/>
    <property type="molecule type" value="Genomic_DNA"/>
</dbReference>
<gene>
    <name evidence="1" type="ORF">rsdtw13_13250</name>
</gene>
<name>A0ACB5RA58_9CLOT</name>
<protein>
    <submittedName>
        <fullName evidence="1">TSCPD domain-containing protein</fullName>
    </submittedName>
</protein>
<organism evidence="1 2">
    <name type="scientific">Inconstantimicrobium mannanitabidum</name>
    <dbReference type="NCBI Taxonomy" id="1604901"/>
    <lineage>
        <taxon>Bacteria</taxon>
        <taxon>Bacillati</taxon>
        <taxon>Bacillota</taxon>
        <taxon>Clostridia</taxon>
        <taxon>Eubacteriales</taxon>
        <taxon>Clostridiaceae</taxon>
        <taxon>Inconstantimicrobium</taxon>
    </lineage>
</organism>